<comment type="caution">
    <text evidence="3">The sequence shown here is derived from an EMBL/GenBank/DDBJ whole genome shotgun (WGS) entry which is preliminary data.</text>
</comment>
<feature type="compositionally biased region" description="Basic and acidic residues" evidence="1">
    <location>
        <begin position="424"/>
        <end position="434"/>
    </location>
</feature>
<dbReference type="RefSeq" id="XP_030988459.1">
    <property type="nucleotide sequence ID" value="XM_031136412.1"/>
</dbReference>
<evidence type="ECO:0000256" key="1">
    <source>
        <dbReference type="SAM" id="MobiDB-lite"/>
    </source>
</evidence>
<dbReference type="InParanoid" id="A0A507API8"/>
<evidence type="ECO:0000259" key="2">
    <source>
        <dbReference type="PROSITE" id="PS50004"/>
    </source>
</evidence>
<dbReference type="Pfam" id="PF00168">
    <property type="entry name" value="C2"/>
    <property type="match status" value="1"/>
</dbReference>
<dbReference type="Proteomes" id="UP000319257">
    <property type="component" value="Unassembled WGS sequence"/>
</dbReference>
<dbReference type="OrthoDB" id="270970at2759"/>
<feature type="compositionally biased region" description="Polar residues" evidence="1">
    <location>
        <begin position="491"/>
        <end position="524"/>
    </location>
</feature>
<sequence>MAAKIKSHPLNGAHTAGIFSDMSIDGPEIGTLVLIIDRAKNLPNRKTIGKQDPYCAARLGKEAKKTKTDIRGGQTPRWDQELRFTVHDSPDYYQLKISVFNDDKRTDLIGECWIDLRDIIVSGGGQSDSWHTLNCRSKYAGDVRIEITYYDSRPKPEKPVAKAKPVEQPEAHSSLPRGPPKRRPLPSDPVTGQSPQPSIPEHAQTPPRPQPTPPTSYIPNQSPLQAVEYQTPPSRRYPQPQPQSQPEQYSPVPPNGGYAPPTGSADMQYAQRGSMDRPDRYSGHAEESEYGADYRRQSHNRYDSRSSFDETRSSYSMPPVNDPRQLPADEDRPPPPPVHRTRNNSGAAQEAMLRSGYDLSPQKGTPPSMRHDVLRNEAHRKSISSSAYPGRPAYRPYDSAPAPLPSSPDYQSPEPHQPSPPRHHSYDSNYDPHFRSMQPTVEDAPESPSPVVQHSFRKSGSRAPPSPYDYDEPDYNNGASPAPLNLGGRGSSASGHYTQSPAPIQNGQRRPETNSYAHSGSPISSREREYVPQMSTSPGAHDSRGSYSKQYSDPRDTFVDEPVNSAGQYGLPAVPASLVPGMDPNLSMDIAERINEDSRRHQRRNTQPPMETPPRGRRMIEAGPGYAPEGSPQPYQTPQHTPQHQQSFDRSPVVYSGGQSPSIVKPRAISPNPYHSGSPNPHHTIKRKSISPAPPPSEGRRLSGIPFGPDDYDALNPSVVSANSNESMRSDMNDAGKIVTHDGKEIDPSDHLPMDTWAPEPEPKKPSAPSTPTNRPSPAGAQPMPTSTGRRQLRIAGRPQSMASSPVTYGSDPPEPSPQPPPSTGRNRLQKKANRQSAMPVVMSGANGPGLGGGGGGGSPLAPLPHGHDNYTPPRQMVRASTFDSYYAPPNENHPVPSSSRYGRPRSRGDERGGFGYHPGPAGAPPVPAKIPLMNDGSMGPGGGGGVGGYGGGMGMGMMMGGGGGGGGELALAEEMSRIDIGTGRARRHQRY</sequence>
<dbReference type="PANTHER" id="PTHR47052">
    <property type="entry name" value="CONSERVED SERINE PROLINE-RICH PROTEIN (AFU_ORTHOLOGUE AFUA_2G01790)"/>
    <property type="match status" value="1"/>
</dbReference>
<feature type="compositionally biased region" description="Low complexity" evidence="1">
    <location>
        <begin position="632"/>
        <end position="646"/>
    </location>
</feature>
<feature type="compositionally biased region" description="Low complexity" evidence="1">
    <location>
        <begin position="229"/>
        <end position="250"/>
    </location>
</feature>
<feature type="compositionally biased region" description="Polar residues" evidence="1">
    <location>
        <begin position="718"/>
        <end position="727"/>
    </location>
</feature>
<dbReference type="STRING" id="1093900.A0A507API8"/>
<feature type="compositionally biased region" description="Basic and acidic residues" evidence="1">
    <location>
        <begin position="369"/>
        <end position="380"/>
    </location>
</feature>
<dbReference type="InterPro" id="IPR000008">
    <property type="entry name" value="C2_dom"/>
</dbReference>
<dbReference type="PANTHER" id="PTHR47052:SF3">
    <property type="entry name" value="INGRESSION PROTEIN 1"/>
    <property type="match status" value="1"/>
</dbReference>
<dbReference type="CDD" id="cd08681">
    <property type="entry name" value="C2_fungal_Inn1p-like"/>
    <property type="match status" value="1"/>
</dbReference>
<reference evidence="3 4" key="1">
    <citation type="submission" date="2019-06" db="EMBL/GenBank/DDBJ databases">
        <title>Draft genome sequence of the filamentous fungus Phialemoniopsis curvata isolated from diesel fuel.</title>
        <authorList>
            <person name="Varaljay V.A."/>
            <person name="Lyon W.J."/>
            <person name="Crouch A.L."/>
            <person name="Drake C.E."/>
            <person name="Hollomon J.M."/>
            <person name="Nadeau L.J."/>
            <person name="Nunn H.S."/>
            <person name="Stevenson B.S."/>
            <person name="Bojanowski C.L."/>
            <person name="Crookes-Goodson W.J."/>
        </authorList>
    </citation>
    <scope>NUCLEOTIDE SEQUENCE [LARGE SCALE GENOMIC DNA]</scope>
    <source>
        <strain evidence="3 4">D216</strain>
    </source>
</reference>
<keyword evidence="4" id="KW-1185">Reference proteome</keyword>
<feature type="domain" description="C2" evidence="2">
    <location>
        <begin position="10"/>
        <end position="131"/>
    </location>
</feature>
<dbReference type="AlphaFoldDB" id="A0A507API8"/>
<dbReference type="InterPro" id="IPR052981">
    <property type="entry name" value="Ingression_C2_domain"/>
</dbReference>
<gene>
    <name evidence="3" type="ORF">E0L32_002244</name>
</gene>
<feature type="compositionally biased region" description="Basic and acidic residues" evidence="1">
    <location>
        <begin position="274"/>
        <end position="312"/>
    </location>
</feature>
<dbReference type="Gene3D" id="2.60.40.150">
    <property type="entry name" value="C2 domain"/>
    <property type="match status" value="1"/>
</dbReference>
<dbReference type="SUPFAM" id="SSF49562">
    <property type="entry name" value="C2 domain (Calcium/lipid-binding domain, CaLB)"/>
    <property type="match status" value="1"/>
</dbReference>
<dbReference type="SMART" id="SM00239">
    <property type="entry name" value="C2"/>
    <property type="match status" value="1"/>
</dbReference>
<proteinExistence type="predicted"/>
<evidence type="ECO:0000313" key="3">
    <source>
        <dbReference type="EMBL" id="TPX06748.1"/>
    </source>
</evidence>
<dbReference type="InterPro" id="IPR037791">
    <property type="entry name" value="C2_fungal_Inn1"/>
</dbReference>
<feature type="region of interest" description="Disordered" evidence="1">
    <location>
        <begin position="590"/>
        <end position="925"/>
    </location>
</feature>
<evidence type="ECO:0000313" key="4">
    <source>
        <dbReference type="Proteomes" id="UP000319257"/>
    </source>
</evidence>
<feature type="compositionally biased region" description="Basic and acidic residues" evidence="1">
    <location>
        <begin position="590"/>
        <end position="599"/>
    </location>
</feature>
<organism evidence="3 4">
    <name type="scientific">Thyridium curvatum</name>
    <dbReference type="NCBI Taxonomy" id="1093900"/>
    <lineage>
        <taxon>Eukaryota</taxon>
        <taxon>Fungi</taxon>
        <taxon>Dikarya</taxon>
        <taxon>Ascomycota</taxon>
        <taxon>Pezizomycotina</taxon>
        <taxon>Sordariomycetes</taxon>
        <taxon>Sordariomycetidae</taxon>
        <taxon>Thyridiales</taxon>
        <taxon>Thyridiaceae</taxon>
        <taxon>Thyridium</taxon>
    </lineage>
</organism>
<dbReference type="InterPro" id="IPR035892">
    <property type="entry name" value="C2_domain_sf"/>
</dbReference>
<dbReference type="GeneID" id="41969691"/>
<feature type="compositionally biased region" description="Gly residues" evidence="1">
    <location>
        <begin position="847"/>
        <end position="859"/>
    </location>
</feature>
<feature type="compositionally biased region" description="Pro residues" evidence="1">
    <location>
        <begin position="206"/>
        <end position="216"/>
    </location>
</feature>
<dbReference type="EMBL" id="SKBQ01000009">
    <property type="protein sequence ID" value="TPX06748.1"/>
    <property type="molecule type" value="Genomic_DNA"/>
</dbReference>
<feature type="region of interest" description="Disordered" evidence="1">
    <location>
        <begin position="154"/>
        <end position="567"/>
    </location>
</feature>
<protein>
    <recommendedName>
        <fullName evidence="2">C2 domain-containing protein</fullName>
    </recommendedName>
</protein>
<name>A0A507API8_9PEZI</name>
<feature type="compositionally biased region" description="Basic and acidic residues" evidence="1">
    <location>
        <begin position="154"/>
        <end position="170"/>
    </location>
</feature>
<accession>A0A507API8</accession>
<feature type="compositionally biased region" description="Pro residues" evidence="1">
    <location>
        <begin position="813"/>
        <end position="823"/>
    </location>
</feature>
<dbReference type="PROSITE" id="PS50004">
    <property type="entry name" value="C2"/>
    <property type="match status" value="1"/>
</dbReference>
<feature type="compositionally biased region" description="Basic and acidic residues" evidence="1">
    <location>
        <begin position="728"/>
        <end position="753"/>
    </location>
</feature>